<feature type="compositionally biased region" description="Polar residues" evidence="1">
    <location>
        <begin position="348"/>
        <end position="382"/>
    </location>
</feature>
<accession>A0AAF0AW27</accession>
<evidence type="ECO:0000313" key="3">
    <source>
        <dbReference type="EMBL" id="WBW72650.1"/>
    </source>
</evidence>
<dbReference type="Pfam" id="PF14420">
    <property type="entry name" value="Clr5"/>
    <property type="match status" value="1"/>
</dbReference>
<dbReference type="KEGG" id="som:SOMG_02434"/>
<feature type="region of interest" description="Disordered" evidence="1">
    <location>
        <begin position="398"/>
        <end position="436"/>
    </location>
</feature>
<evidence type="ECO:0000259" key="2">
    <source>
        <dbReference type="Pfam" id="PF14420"/>
    </source>
</evidence>
<dbReference type="EMBL" id="CP115611">
    <property type="protein sequence ID" value="WBW72650.1"/>
    <property type="molecule type" value="Genomic_DNA"/>
</dbReference>
<dbReference type="AlphaFoldDB" id="A0AAF0AW27"/>
<sequence length="717" mass="78867">MTKEWDGRREQIVELSKVHGMTVRELQTRMSKLYNFEASIRSYKRVLARWGIHIHRQRFILPRTEEAVARTATGDVSKALDELVAQLFFARQSDKDSLAQIEANFGLRLSKRALHYRRKRLSLKRAITKTQDSSNFHDPTSSSPTALHLSQQQYPHSLSSASRSQEQQSIPLLVHSSLLSTGASPPSSSVSSASSSHPNSVPMPETRTPTQSVLNSRSPITASSPSNTHPHPLPMIPSYSSNFSVAPESTSPSSHGASIPSLPYLQNTSVFHPPGPLHPSQLAFPHHLPTQPPPPPHTPLPFLFHSKKQAAQSHMSYPPETQNHSSSFVPAPVPQEPSENLSDPAIVTTASNSSYPSSRLPPSNQFYLNQVPGSSFPEQTHLNHDSTSAMNVVSLPPYSSFPSSSSLPPLPSLPQQTQPHIPSSPVEANGEHLSARPANPSVASVYANYMGDQQEDRKSSLSQTYMPMSEEGQPLQLTHHVPPTHSPMLAAASDHKASIPSSFVGGHHFQSPKSPNLRQPHLEVPEPSMREPFLEPIDKEVKPSEELLNSIQYQIGETHRGSMYLPMLNVPNAAAPQQSLPPPNTFYQEGMTSPSQHAQYAMPMQNYSSVQYQPALPSNDAINPQTHFASSQQLNMPEENSAQYAIPNAYMGRFPQTSHHPSANLLDASASLNPVQNPLIMLHHANQDYIAMGRPEHSIPEQSHVVPAYSDVDSRFV</sequence>
<dbReference type="RefSeq" id="XP_056036893.1">
    <property type="nucleotide sequence ID" value="XM_056181226.1"/>
</dbReference>
<feature type="domain" description="Clr5" evidence="2">
    <location>
        <begin position="1"/>
        <end position="53"/>
    </location>
</feature>
<evidence type="ECO:0000313" key="4">
    <source>
        <dbReference type="Proteomes" id="UP001212411"/>
    </source>
</evidence>
<proteinExistence type="predicted"/>
<gene>
    <name evidence="3" type="primary">clr5</name>
    <name evidence="3" type="ORF">SOMG_02434</name>
</gene>
<feature type="compositionally biased region" description="Polar residues" evidence="1">
    <location>
        <begin position="309"/>
        <end position="328"/>
    </location>
</feature>
<name>A0AAF0AW27_9SCHI</name>
<reference evidence="3 4" key="1">
    <citation type="journal article" date="2023" name="G3 (Bethesda)">
        <title>A high-quality reference genome for the fission yeast Schizosaccharomyces osmophilus.</title>
        <authorList>
            <person name="Jia G.S."/>
            <person name="Zhang W.C."/>
            <person name="Liang Y."/>
            <person name="Liu X.H."/>
            <person name="Rhind N."/>
            <person name="Pidoux A."/>
            <person name="Brysch-Herzberg M."/>
            <person name="Du L.L."/>
        </authorList>
    </citation>
    <scope>NUCLEOTIDE SEQUENCE [LARGE SCALE GENOMIC DNA]</scope>
    <source>
        <strain evidence="3 4">CBS 15793</strain>
    </source>
</reference>
<keyword evidence="4" id="KW-1185">Reference proteome</keyword>
<dbReference type="GeneID" id="80875915"/>
<feature type="region of interest" description="Disordered" evidence="1">
    <location>
        <begin position="181"/>
        <end position="382"/>
    </location>
</feature>
<dbReference type="InterPro" id="IPR025676">
    <property type="entry name" value="Clr5_dom"/>
</dbReference>
<dbReference type="Proteomes" id="UP001212411">
    <property type="component" value="Chromosome 1"/>
</dbReference>
<feature type="compositionally biased region" description="Polar residues" evidence="1">
    <location>
        <begin position="238"/>
        <end position="256"/>
    </location>
</feature>
<feature type="compositionally biased region" description="Low complexity" evidence="1">
    <location>
        <begin position="181"/>
        <end position="202"/>
    </location>
</feature>
<protein>
    <submittedName>
        <fullName evidence="3">Clr5 protein</fullName>
    </submittedName>
</protein>
<feature type="compositionally biased region" description="Pro residues" evidence="1">
    <location>
        <begin position="290"/>
        <end position="299"/>
    </location>
</feature>
<organism evidence="3 4">
    <name type="scientific">Schizosaccharomyces osmophilus</name>
    <dbReference type="NCBI Taxonomy" id="2545709"/>
    <lineage>
        <taxon>Eukaryota</taxon>
        <taxon>Fungi</taxon>
        <taxon>Dikarya</taxon>
        <taxon>Ascomycota</taxon>
        <taxon>Taphrinomycotina</taxon>
        <taxon>Schizosaccharomycetes</taxon>
        <taxon>Schizosaccharomycetales</taxon>
        <taxon>Schizosaccharomycetaceae</taxon>
        <taxon>Schizosaccharomyces</taxon>
    </lineage>
</organism>
<feature type="region of interest" description="Disordered" evidence="1">
    <location>
        <begin position="129"/>
        <end position="167"/>
    </location>
</feature>
<feature type="compositionally biased region" description="Low complexity" evidence="1">
    <location>
        <begin position="398"/>
        <end position="407"/>
    </location>
</feature>
<feature type="compositionally biased region" description="Polar residues" evidence="1">
    <location>
        <begin position="207"/>
        <end position="229"/>
    </location>
</feature>
<evidence type="ECO:0000256" key="1">
    <source>
        <dbReference type="SAM" id="MobiDB-lite"/>
    </source>
</evidence>